<dbReference type="EMBL" id="JAUQUB010000001">
    <property type="protein sequence ID" value="MDO7881348.1"/>
    <property type="molecule type" value="Genomic_DNA"/>
</dbReference>
<evidence type="ECO:0008006" key="4">
    <source>
        <dbReference type="Google" id="ProtNLM"/>
    </source>
</evidence>
<sequence length="300" mass="31323">MILKLDPRWPLVWRDPATLQIGIDPPRAVLGGLSALEERLVAALAVGVPRFGLEALADGRSDLIDALLERLSPVLSPAAAEPTAPSGRLAITGSGALADAVTGMLRALRYDVEAAPTPDALRDTGPDLAIAVGRWVLDPRLHSFWLRRDTVHLPVVSTDSAVHIGPVVEPGDGPCLLCLELHRRDGDVAWPAIASQLLGRSAGAEHPVLVADAATAVVRLVQARLDSGPIAPRSVRLTADGERADRLWHPHPECGCRGIGDLVSLEAVPATAPRGSGSASGSTAPVRPLPTRARDGAALA</sequence>
<gene>
    <name evidence="2" type="ORF">Q5716_03810</name>
</gene>
<evidence type="ECO:0000313" key="3">
    <source>
        <dbReference type="Proteomes" id="UP001241072"/>
    </source>
</evidence>
<keyword evidence="3" id="KW-1185">Reference proteome</keyword>
<reference evidence="2 3" key="1">
    <citation type="submission" date="2023-07" db="EMBL/GenBank/DDBJ databases">
        <title>Protaetiibacter sp. nov WY-16 isolated from soil.</title>
        <authorList>
            <person name="Liu B."/>
            <person name="Wan Y."/>
        </authorList>
    </citation>
    <scope>NUCLEOTIDE SEQUENCE [LARGE SCALE GENOMIC DNA]</scope>
    <source>
        <strain evidence="2 3">WY-16</strain>
    </source>
</reference>
<name>A0ABT9BLM4_9MICO</name>
<dbReference type="Proteomes" id="UP001241072">
    <property type="component" value="Unassembled WGS sequence"/>
</dbReference>
<protein>
    <recommendedName>
        <fullName evidence="4">Bacteriocin biosynthesis cyclodehydratase domain-containing protein</fullName>
    </recommendedName>
</protein>
<evidence type="ECO:0000313" key="2">
    <source>
        <dbReference type="EMBL" id="MDO7881348.1"/>
    </source>
</evidence>
<proteinExistence type="predicted"/>
<evidence type="ECO:0000256" key="1">
    <source>
        <dbReference type="SAM" id="MobiDB-lite"/>
    </source>
</evidence>
<dbReference type="RefSeq" id="WP_305001758.1">
    <property type="nucleotide sequence ID" value="NZ_JAUQUB010000001.1"/>
</dbReference>
<accession>A0ABT9BLM4</accession>
<comment type="caution">
    <text evidence="2">The sequence shown here is derived from an EMBL/GenBank/DDBJ whole genome shotgun (WGS) entry which is preliminary data.</text>
</comment>
<dbReference type="Gene3D" id="3.40.50.720">
    <property type="entry name" value="NAD(P)-binding Rossmann-like Domain"/>
    <property type="match status" value="1"/>
</dbReference>
<organism evidence="2 3">
    <name type="scientific">Antiquaquibacter soli</name>
    <dbReference type="NCBI Taxonomy" id="3064523"/>
    <lineage>
        <taxon>Bacteria</taxon>
        <taxon>Bacillati</taxon>
        <taxon>Actinomycetota</taxon>
        <taxon>Actinomycetes</taxon>
        <taxon>Micrococcales</taxon>
        <taxon>Microbacteriaceae</taxon>
        <taxon>Antiquaquibacter</taxon>
    </lineage>
</organism>
<feature type="region of interest" description="Disordered" evidence="1">
    <location>
        <begin position="270"/>
        <end position="300"/>
    </location>
</feature>